<feature type="compositionally biased region" description="Low complexity" evidence="1">
    <location>
        <begin position="608"/>
        <end position="628"/>
    </location>
</feature>
<dbReference type="AlphaFoldDB" id="A0AAN6P8K9"/>
<evidence type="ECO:0000256" key="1">
    <source>
        <dbReference type="SAM" id="MobiDB-lite"/>
    </source>
</evidence>
<dbReference type="InterPro" id="IPR051642">
    <property type="entry name" value="SWI6-like"/>
</dbReference>
<comment type="caution">
    <text evidence="3">The sequence shown here is derived from an EMBL/GenBank/DDBJ whole genome shotgun (WGS) entry which is preliminary data.</text>
</comment>
<dbReference type="GO" id="GO:0030907">
    <property type="term" value="C:MBF transcription complex"/>
    <property type="evidence" value="ECO:0007669"/>
    <property type="project" value="TreeGrafter"/>
</dbReference>
<keyword evidence="4" id="KW-1185">Reference proteome</keyword>
<feature type="compositionally biased region" description="Low complexity" evidence="1">
    <location>
        <begin position="252"/>
        <end position="274"/>
    </location>
</feature>
<dbReference type="SUPFAM" id="SSF54616">
    <property type="entry name" value="DNA-binding domain of Mlu1-box binding protein MBP1"/>
    <property type="match status" value="1"/>
</dbReference>
<feature type="compositionally biased region" description="Low complexity" evidence="1">
    <location>
        <begin position="501"/>
        <end position="518"/>
    </location>
</feature>
<feature type="compositionally biased region" description="Pro residues" evidence="1">
    <location>
        <begin position="332"/>
        <end position="342"/>
    </location>
</feature>
<gene>
    <name evidence="3" type="ORF">C8A01DRAFT_19335</name>
</gene>
<evidence type="ECO:0000259" key="2">
    <source>
        <dbReference type="PROSITE" id="PS51299"/>
    </source>
</evidence>
<dbReference type="InterPro" id="IPR003163">
    <property type="entry name" value="Tscrpt_reg_HTH_APSES-type"/>
</dbReference>
<feature type="region of interest" description="Disordered" evidence="1">
    <location>
        <begin position="8"/>
        <end position="27"/>
    </location>
</feature>
<dbReference type="Proteomes" id="UP001303115">
    <property type="component" value="Unassembled WGS sequence"/>
</dbReference>
<evidence type="ECO:0000313" key="3">
    <source>
        <dbReference type="EMBL" id="KAK4033766.1"/>
    </source>
</evidence>
<dbReference type="PANTHER" id="PTHR43828:SF5">
    <property type="entry name" value="TRANSCRIPTIONAL REPRESSOR XBP1"/>
    <property type="match status" value="1"/>
</dbReference>
<feature type="compositionally biased region" description="Basic residues" evidence="1">
    <location>
        <begin position="421"/>
        <end position="438"/>
    </location>
</feature>
<feature type="compositionally biased region" description="Pro residues" evidence="1">
    <location>
        <begin position="352"/>
        <end position="362"/>
    </location>
</feature>
<feature type="compositionally biased region" description="Basic and acidic residues" evidence="1">
    <location>
        <begin position="472"/>
        <end position="483"/>
    </location>
</feature>
<feature type="compositionally biased region" description="Gly residues" evidence="1">
    <location>
        <begin position="629"/>
        <end position="642"/>
    </location>
</feature>
<protein>
    <submittedName>
        <fullName evidence="3">Transcriptional repressor XBP1</fullName>
    </submittedName>
</protein>
<dbReference type="PANTHER" id="PTHR43828">
    <property type="entry name" value="ASPARAGINASE"/>
    <property type="match status" value="1"/>
</dbReference>
<feature type="region of interest" description="Disordered" evidence="1">
    <location>
        <begin position="585"/>
        <end position="700"/>
    </location>
</feature>
<dbReference type="GO" id="GO:0003677">
    <property type="term" value="F:DNA binding"/>
    <property type="evidence" value="ECO:0007669"/>
    <property type="project" value="InterPro"/>
</dbReference>
<dbReference type="InterPro" id="IPR036887">
    <property type="entry name" value="HTH_APSES_sf"/>
</dbReference>
<feature type="compositionally biased region" description="Basic residues" evidence="1">
    <location>
        <begin position="690"/>
        <end position="700"/>
    </location>
</feature>
<reference evidence="4" key="1">
    <citation type="journal article" date="2023" name="Mol. Phylogenet. Evol.">
        <title>Genome-scale phylogeny and comparative genomics of the fungal order Sordariales.</title>
        <authorList>
            <person name="Hensen N."/>
            <person name="Bonometti L."/>
            <person name="Westerberg I."/>
            <person name="Brannstrom I.O."/>
            <person name="Guillou S."/>
            <person name="Cros-Aarteil S."/>
            <person name="Calhoun S."/>
            <person name="Haridas S."/>
            <person name="Kuo A."/>
            <person name="Mondo S."/>
            <person name="Pangilinan J."/>
            <person name="Riley R."/>
            <person name="LaButti K."/>
            <person name="Andreopoulos B."/>
            <person name="Lipzen A."/>
            <person name="Chen C."/>
            <person name="Yan M."/>
            <person name="Daum C."/>
            <person name="Ng V."/>
            <person name="Clum A."/>
            <person name="Steindorff A."/>
            <person name="Ohm R.A."/>
            <person name="Martin F."/>
            <person name="Silar P."/>
            <person name="Natvig D.O."/>
            <person name="Lalanne C."/>
            <person name="Gautier V."/>
            <person name="Ament-Velasquez S.L."/>
            <person name="Kruys A."/>
            <person name="Hutchinson M.I."/>
            <person name="Powell A.J."/>
            <person name="Barry K."/>
            <person name="Miller A.N."/>
            <person name="Grigoriev I.V."/>
            <person name="Debuchy R."/>
            <person name="Gladieux P."/>
            <person name="Hiltunen Thoren M."/>
            <person name="Johannesson H."/>
        </authorList>
    </citation>
    <scope>NUCLEOTIDE SEQUENCE [LARGE SCALE GENOMIC DNA]</scope>
    <source>
        <strain evidence="4">CBS 284.82</strain>
    </source>
</reference>
<accession>A0AAN6P8K9</accession>
<proteinExistence type="predicted"/>
<feature type="compositionally biased region" description="Pro residues" evidence="1">
    <location>
        <begin position="598"/>
        <end position="607"/>
    </location>
</feature>
<feature type="region of interest" description="Disordered" evidence="1">
    <location>
        <begin position="472"/>
        <end position="545"/>
    </location>
</feature>
<dbReference type="EMBL" id="MU854511">
    <property type="protein sequence ID" value="KAK4033766.1"/>
    <property type="molecule type" value="Genomic_DNA"/>
</dbReference>
<dbReference type="GO" id="GO:0000981">
    <property type="term" value="F:DNA-binding transcription factor activity, RNA polymerase II-specific"/>
    <property type="evidence" value="ECO:0007669"/>
    <property type="project" value="UniProtKB-ARBA"/>
</dbReference>
<name>A0AAN6P8K9_9PEZI</name>
<feature type="region of interest" description="Disordered" evidence="1">
    <location>
        <begin position="395"/>
        <end position="448"/>
    </location>
</feature>
<feature type="region of interest" description="Disordered" evidence="1">
    <location>
        <begin position="252"/>
        <end position="286"/>
    </location>
</feature>
<dbReference type="PROSITE" id="PS51299">
    <property type="entry name" value="HTH_APSES"/>
    <property type="match status" value="1"/>
</dbReference>
<dbReference type="GO" id="GO:0033309">
    <property type="term" value="C:SBF transcription complex"/>
    <property type="evidence" value="ECO:0007669"/>
    <property type="project" value="TreeGrafter"/>
</dbReference>
<feature type="domain" description="HTH APSES-type" evidence="2">
    <location>
        <begin position="107"/>
        <end position="225"/>
    </location>
</feature>
<organism evidence="3 4">
    <name type="scientific">Parachaetomium inaequale</name>
    <dbReference type="NCBI Taxonomy" id="2588326"/>
    <lineage>
        <taxon>Eukaryota</taxon>
        <taxon>Fungi</taxon>
        <taxon>Dikarya</taxon>
        <taxon>Ascomycota</taxon>
        <taxon>Pezizomycotina</taxon>
        <taxon>Sordariomycetes</taxon>
        <taxon>Sordariomycetidae</taxon>
        <taxon>Sordariales</taxon>
        <taxon>Chaetomiaceae</taxon>
        <taxon>Parachaetomium</taxon>
    </lineage>
</organism>
<feature type="compositionally biased region" description="Pro residues" evidence="1">
    <location>
        <begin position="13"/>
        <end position="25"/>
    </location>
</feature>
<evidence type="ECO:0000313" key="4">
    <source>
        <dbReference type="Proteomes" id="UP001303115"/>
    </source>
</evidence>
<feature type="region of interest" description="Disordered" evidence="1">
    <location>
        <begin position="303"/>
        <end position="373"/>
    </location>
</feature>
<dbReference type="Gene3D" id="3.10.260.10">
    <property type="entry name" value="Transcription regulator HTH, APSES-type DNA-binding domain"/>
    <property type="match status" value="1"/>
</dbReference>
<sequence length="700" mass="75342">MVSVAELLNPEPLRAPLPTSRPAPVSPAHQTLAFRNEAAPVRPSVETLRMIETNKNPSRGKSRAAVNFPPFEVLDEPSLREVRRFEVHPFGSIQETCERIPYNSGKKDFFSKTGREGFEAFHYDFKVPGDDTNYTVMWDYSVGLVRMTSFFKCRGYSKTTPAKMLNQNPGLKDITYSITGGSIKAQGYWMPYSCARAICATFCHKIAGALIPLFGPQFPFECIPEKAPGHGRMVIGPEIVERARNDAAALFRPTAALPSPRPSRSVSPLPSQRSARGPEPYDYHSDYDRRMLLSPYTDTDVDYRPASDHHYGRRACPTMPPLRIPTSSSRPPIGPAPAPTPQHSPGWTAVNQPPPPPPPPHLHPAYHRDPRAASHHLHSELLGLNVSATANPWLSAVPRSPTPGAGGGDAGKWQQHPYYPRSHHPHHPHPHPHHHHHHETSSPAALSASLPEHAERGITLAPLRLNKRRFSKVSDGRNPDNHHPNKNAAENGDGGDEEYDASSSQAGSASPASVTAASTLGESITKATDTPPRSPVSTGSGSGTLLGAQAVAGAAAGSNDNDNNRNRRPSERNAAMMLMHMMHMHPRRDSSDGGGESSPPPPPPPPTTTTMTTMTTTMTSSRGGSLAVGCGGRGAGSGGESGGETVRRRPSSWVVPAPAASGEDGKDGTPPPPPCSPSSPSRTVPAGHTTRSKRRRTLER</sequence>